<protein>
    <submittedName>
        <fullName evidence="1">DUF3822 family protein</fullName>
    </submittedName>
</protein>
<accession>A0A9D2E8V6</accession>
<sequence length="254" mass="29736">MTDFNLSEQYTLSVRVDADGLAFSVFNPLSGEETCEDWPVDESLPLAANLRRAFETWEWLGRPYRQVYVLAATPRFTLMPLELFEDEQAEAVFYFNHPRRPHEEVRYDILHRNNLVVLYGVDRSVCDFVQERWPGATLRAQVSPLLDLFAEKSRQGNTRKMYVQVHRERTEVFCYDGGRLLLCNSYPCTRDEDRAYYLLCAWNTLGFDQERDELHLCGRAARGDDWVRGLGKFVRRVFVAQAGVRMDFLGIRRE</sequence>
<dbReference type="Gene3D" id="3.30.420.250">
    <property type="match status" value="1"/>
</dbReference>
<gene>
    <name evidence="1" type="ORF">H9814_05330</name>
</gene>
<evidence type="ECO:0000313" key="2">
    <source>
        <dbReference type="Proteomes" id="UP000824028"/>
    </source>
</evidence>
<evidence type="ECO:0000313" key="1">
    <source>
        <dbReference type="EMBL" id="HIZ32957.1"/>
    </source>
</evidence>
<dbReference type="Proteomes" id="UP000824028">
    <property type="component" value="Unassembled WGS sequence"/>
</dbReference>
<reference evidence="1" key="2">
    <citation type="submission" date="2021-04" db="EMBL/GenBank/DDBJ databases">
        <authorList>
            <person name="Gilroy R."/>
        </authorList>
    </citation>
    <scope>NUCLEOTIDE SEQUENCE</scope>
    <source>
        <strain evidence="1">ChiHjej9B8-1298</strain>
    </source>
</reference>
<proteinExistence type="predicted"/>
<dbReference type="Pfam" id="PF12864">
    <property type="entry name" value="DUF3822"/>
    <property type="match status" value="1"/>
</dbReference>
<reference evidence="1" key="1">
    <citation type="journal article" date="2021" name="PeerJ">
        <title>Extensive microbial diversity within the chicken gut microbiome revealed by metagenomics and culture.</title>
        <authorList>
            <person name="Gilroy R."/>
            <person name="Ravi A."/>
            <person name="Getino M."/>
            <person name="Pursley I."/>
            <person name="Horton D.L."/>
            <person name="Alikhan N.F."/>
            <person name="Baker D."/>
            <person name="Gharbi K."/>
            <person name="Hall N."/>
            <person name="Watson M."/>
            <person name="Adriaenssens E.M."/>
            <person name="Foster-Nyarko E."/>
            <person name="Jarju S."/>
            <person name="Secka A."/>
            <person name="Antonio M."/>
            <person name="Oren A."/>
            <person name="Chaudhuri R.R."/>
            <person name="La Ragione R."/>
            <person name="Hildebrand F."/>
            <person name="Pallen M.J."/>
        </authorList>
    </citation>
    <scope>NUCLEOTIDE SEQUENCE</scope>
    <source>
        <strain evidence="1">ChiHjej9B8-1298</strain>
    </source>
</reference>
<dbReference type="InterPro" id="IPR024213">
    <property type="entry name" value="DUF3822"/>
</dbReference>
<dbReference type="CDD" id="cd24013">
    <property type="entry name" value="ASKHA_ATPase_BT3980-like"/>
    <property type="match status" value="1"/>
</dbReference>
<dbReference type="Gene3D" id="3.30.420.260">
    <property type="match status" value="1"/>
</dbReference>
<dbReference type="AlphaFoldDB" id="A0A9D2E8V6"/>
<comment type="caution">
    <text evidence="1">The sequence shown here is derived from an EMBL/GenBank/DDBJ whole genome shotgun (WGS) entry which is preliminary data.</text>
</comment>
<name>A0A9D2E8V6_9BACE</name>
<organism evidence="1 2">
    <name type="scientific">Candidatus Bacteroides merdigallinarum</name>
    <dbReference type="NCBI Taxonomy" id="2838473"/>
    <lineage>
        <taxon>Bacteria</taxon>
        <taxon>Pseudomonadati</taxon>
        <taxon>Bacteroidota</taxon>
        <taxon>Bacteroidia</taxon>
        <taxon>Bacteroidales</taxon>
        <taxon>Bacteroidaceae</taxon>
        <taxon>Bacteroides</taxon>
    </lineage>
</organism>
<dbReference type="EMBL" id="DXBX01000037">
    <property type="protein sequence ID" value="HIZ32957.1"/>
    <property type="molecule type" value="Genomic_DNA"/>
</dbReference>